<keyword evidence="2" id="KW-1185">Reference proteome</keyword>
<evidence type="ECO:0000313" key="2">
    <source>
        <dbReference type="Proteomes" id="UP000789524"/>
    </source>
</evidence>
<proteinExistence type="predicted"/>
<accession>A0A8J2VQ07</accession>
<reference evidence="1" key="1">
    <citation type="submission" date="2021-09" db="EMBL/GenBank/DDBJ databases">
        <authorList>
            <person name="Martin H S."/>
        </authorList>
    </citation>
    <scope>NUCLEOTIDE SEQUENCE</scope>
</reference>
<dbReference type="EMBL" id="CAKASE010000043">
    <property type="protein sequence ID" value="CAG9559446.1"/>
    <property type="molecule type" value="Genomic_DNA"/>
</dbReference>
<evidence type="ECO:0000313" key="1">
    <source>
        <dbReference type="EMBL" id="CAG9559446.1"/>
    </source>
</evidence>
<dbReference type="AlphaFoldDB" id="A0A8J2VQ07"/>
<dbReference type="Proteomes" id="UP000789524">
    <property type="component" value="Unassembled WGS sequence"/>
</dbReference>
<sequence length="190" mass="20888">MKVKPFHGTWRAPVTSRTVAHPAGCTPPAPYTVRAPPATPPHRCTPGRFCATWRARGSRPPCGGGIGRTDAHSLTLTERVNDLTPLTGMHQDGGAWRATSLVRVEMALRQQCQSTEDDLRAEARSERQCVNHEHAKTIHRATSFASARRARPITHHSPPPTIHHLPSAHAALVPVYLTVNINLLFNNQTF</sequence>
<organism evidence="1 2">
    <name type="scientific">Danaus chrysippus</name>
    <name type="common">African queen</name>
    <dbReference type="NCBI Taxonomy" id="151541"/>
    <lineage>
        <taxon>Eukaryota</taxon>
        <taxon>Metazoa</taxon>
        <taxon>Ecdysozoa</taxon>
        <taxon>Arthropoda</taxon>
        <taxon>Hexapoda</taxon>
        <taxon>Insecta</taxon>
        <taxon>Pterygota</taxon>
        <taxon>Neoptera</taxon>
        <taxon>Endopterygota</taxon>
        <taxon>Lepidoptera</taxon>
        <taxon>Glossata</taxon>
        <taxon>Ditrysia</taxon>
        <taxon>Papilionoidea</taxon>
        <taxon>Nymphalidae</taxon>
        <taxon>Danainae</taxon>
        <taxon>Danaini</taxon>
        <taxon>Danaina</taxon>
        <taxon>Danaus</taxon>
        <taxon>Anosia</taxon>
    </lineage>
</organism>
<comment type="caution">
    <text evidence="1">The sequence shown here is derived from an EMBL/GenBank/DDBJ whole genome shotgun (WGS) entry which is preliminary data.</text>
</comment>
<protein>
    <submittedName>
        <fullName evidence="1">(African queen) hypothetical protein</fullName>
    </submittedName>
</protein>
<name>A0A8J2VQ07_9NEOP</name>
<gene>
    <name evidence="1" type="ORF">DCHRY22_LOCUS1313</name>
</gene>